<evidence type="ECO:0000313" key="3">
    <source>
        <dbReference type="Proteomes" id="UP001075354"/>
    </source>
</evidence>
<keyword evidence="3" id="KW-1185">Reference proteome</keyword>
<reference evidence="2" key="1">
    <citation type="submission" date="2022-12" db="EMBL/GenBank/DDBJ databases">
        <title>Chromosome-level genome assembly of the bean flower thrips Megalurothrips usitatus.</title>
        <authorList>
            <person name="Ma L."/>
            <person name="Liu Q."/>
            <person name="Li H."/>
            <person name="Cai W."/>
        </authorList>
    </citation>
    <scope>NUCLEOTIDE SEQUENCE</scope>
    <source>
        <strain evidence="2">Cailab_2022a</strain>
    </source>
</reference>
<keyword evidence="1" id="KW-0812">Transmembrane</keyword>
<keyword evidence="1" id="KW-1133">Transmembrane helix</keyword>
<dbReference type="Proteomes" id="UP001075354">
    <property type="component" value="Chromosome 1"/>
</dbReference>
<evidence type="ECO:0000256" key="1">
    <source>
        <dbReference type="SAM" id="Phobius"/>
    </source>
</evidence>
<dbReference type="AlphaFoldDB" id="A0AAV7Y002"/>
<feature type="transmembrane region" description="Helical" evidence="1">
    <location>
        <begin position="140"/>
        <end position="162"/>
    </location>
</feature>
<organism evidence="2 3">
    <name type="scientific">Megalurothrips usitatus</name>
    <name type="common">bean blossom thrips</name>
    <dbReference type="NCBI Taxonomy" id="439358"/>
    <lineage>
        <taxon>Eukaryota</taxon>
        <taxon>Metazoa</taxon>
        <taxon>Ecdysozoa</taxon>
        <taxon>Arthropoda</taxon>
        <taxon>Hexapoda</taxon>
        <taxon>Insecta</taxon>
        <taxon>Pterygota</taxon>
        <taxon>Neoptera</taxon>
        <taxon>Paraneoptera</taxon>
        <taxon>Thysanoptera</taxon>
        <taxon>Terebrantia</taxon>
        <taxon>Thripoidea</taxon>
        <taxon>Thripidae</taxon>
        <taxon>Megalurothrips</taxon>
    </lineage>
</organism>
<proteinExistence type="predicted"/>
<sequence length="218" mass="23727">MSFCPCECGAAAAASGLAGPHPRDYGAPTPKAWTKPLAPSTSWLVLSLALILGVVSWTSYNIYINAPDASDAELALLDVTSNSTTEKDLVGLFDTTSIAVIATVCVLQAAVSQHLVLRLVEQLRKVDALLPRAQHDVPRWLLVFFVCLSFVILVDVIFKLWIDSDYAVCTTPSYISYLITYGREAMFVDDVTSVRARFQTLNQELATVLPLFPSARGT</sequence>
<gene>
    <name evidence="2" type="ORF">ONE63_000922</name>
</gene>
<accession>A0AAV7Y002</accession>
<evidence type="ECO:0000313" key="2">
    <source>
        <dbReference type="EMBL" id="KAJ1532315.1"/>
    </source>
</evidence>
<feature type="transmembrane region" description="Helical" evidence="1">
    <location>
        <begin position="98"/>
        <end position="120"/>
    </location>
</feature>
<name>A0AAV7Y002_9NEOP</name>
<protein>
    <submittedName>
        <fullName evidence="2">Uncharacterized protein</fullName>
    </submittedName>
</protein>
<dbReference type="EMBL" id="JAPTSV010000001">
    <property type="protein sequence ID" value="KAJ1532315.1"/>
    <property type="molecule type" value="Genomic_DNA"/>
</dbReference>
<feature type="transmembrane region" description="Helical" evidence="1">
    <location>
        <begin position="43"/>
        <end position="64"/>
    </location>
</feature>
<keyword evidence="1" id="KW-0472">Membrane</keyword>
<comment type="caution">
    <text evidence="2">The sequence shown here is derived from an EMBL/GenBank/DDBJ whole genome shotgun (WGS) entry which is preliminary data.</text>
</comment>